<proteinExistence type="predicted"/>
<accession>A0ABT7EWE6</accession>
<feature type="transmembrane region" description="Helical" evidence="1">
    <location>
        <begin position="6"/>
        <end position="25"/>
    </location>
</feature>
<reference evidence="2 3" key="1">
    <citation type="submission" date="2023-05" db="EMBL/GenBank/DDBJ databases">
        <title>Pseudodonghicola sp. nov.</title>
        <authorList>
            <person name="Huang J."/>
        </authorList>
    </citation>
    <scope>NUCLEOTIDE SEQUENCE [LARGE SCALE GENOMIC DNA]</scope>
    <source>
        <strain evidence="2 3">IC7</strain>
    </source>
</reference>
<evidence type="ECO:0000313" key="3">
    <source>
        <dbReference type="Proteomes" id="UP001243757"/>
    </source>
</evidence>
<evidence type="ECO:0000256" key="1">
    <source>
        <dbReference type="SAM" id="Phobius"/>
    </source>
</evidence>
<organism evidence="2 3">
    <name type="scientific">Pseudodonghicola flavimaris</name>
    <dbReference type="NCBI Taxonomy" id="3050036"/>
    <lineage>
        <taxon>Bacteria</taxon>
        <taxon>Pseudomonadati</taxon>
        <taxon>Pseudomonadota</taxon>
        <taxon>Alphaproteobacteria</taxon>
        <taxon>Rhodobacterales</taxon>
        <taxon>Paracoccaceae</taxon>
        <taxon>Pseudodonghicola</taxon>
    </lineage>
</organism>
<keyword evidence="1" id="KW-0812">Transmembrane</keyword>
<keyword evidence="1" id="KW-1133">Transmembrane helix</keyword>
<comment type="caution">
    <text evidence="2">The sequence shown here is derived from an EMBL/GenBank/DDBJ whole genome shotgun (WGS) entry which is preliminary data.</text>
</comment>
<name>A0ABT7EWE6_9RHOB</name>
<sequence length="88" mass="10278">MIAMLRLLIPLLLVLSVAYVAVSIYSRQRRRAKLIAHWRRKGLTGDREAFVRRGLAQYDRSFRRRLILAIYAVPLGLIAIIVYYTNFT</sequence>
<evidence type="ECO:0000313" key="2">
    <source>
        <dbReference type="EMBL" id="MDK3016662.1"/>
    </source>
</evidence>
<gene>
    <name evidence="2" type="ORF">QO033_03180</name>
</gene>
<dbReference type="Proteomes" id="UP001243757">
    <property type="component" value="Unassembled WGS sequence"/>
</dbReference>
<keyword evidence="1" id="KW-0472">Membrane</keyword>
<feature type="transmembrane region" description="Helical" evidence="1">
    <location>
        <begin position="66"/>
        <end position="85"/>
    </location>
</feature>
<protein>
    <submittedName>
        <fullName evidence="2">Uncharacterized protein</fullName>
    </submittedName>
</protein>
<keyword evidence="3" id="KW-1185">Reference proteome</keyword>
<dbReference type="EMBL" id="JASNJD010000002">
    <property type="protein sequence ID" value="MDK3016662.1"/>
    <property type="molecule type" value="Genomic_DNA"/>
</dbReference>